<evidence type="ECO:0000313" key="1">
    <source>
        <dbReference type="EMBL" id="CAA9546872.1"/>
    </source>
</evidence>
<dbReference type="Pfam" id="PF09424">
    <property type="entry name" value="YqeY"/>
    <property type="match status" value="1"/>
</dbReference>
<gene>
    <name evidence="1" type="ORF">AVDCRST_MAG73-2501</name>
</gene>
<accession>A0A6J4UDB1</accession>
<dbReference type="AlphaFoldDB" id="A0A6J4UDB1"/>
<name>A0A6J4UDB1_9BACT</name>
<dbReference type="InterPro" id="IPR019004">
    <property type="entry name" value="YqeY/Aim41"/>
</dbReference>
<dbReference type="EMBL" id="CADCWE010000165">
    <property type="protein sequence ID" value="CAA9546872.1"/>
    <property type="molecule type" value="Genomic_DNA"/>
</dbReference>
<dbReference type="Gene3D" id="1.10.10.410">
    <property type="match status" value="1"/>
</dbReference>
<dbReference type="PANTHER" id="PTHR28055">
    <property type="entry name" value="ALTERED INHERITANCE OF MITOCHONDRIA PROTEIN 41, MITOCHONDRIAL"/>
    <property type="match status" value="1"/>
</dbReference>
<dbReference type="Gene3D" id="1.10.1510.10">
    <property type="entry name" value="Uncharacterised protein YqeY/AIM41 PF09424, N-terminal domain"/>
    <property type="match status" value="1"/>
</dbReference>
<dbReference type="GO" id="GO:0016884">
    <property type="term" value="F:carbon-nitrogen ligase activity, with glutamine as amido-N-donor"/>
    <property type="evidence" value="ECO:0007669"/>
    <property type="project" value="InterPro"/>
</dbReference>
<sequence length="154" mass="17029">MDVSIRERMEADLKDAMRSGDQTARDALRFVLAAFKNAQIDQRGAPLSRDDELVVLRRQVKQRSESIEMFRAGNRADLVEREEAQLRVVERYLPPALSDDDLAELVRDAIAEVGATGLKEMGKVMPVAMARAGEQADGRRLSAMVRAALSSGDT</sequence>
<dbReference type="InterPro" id="IPR042184">
    <property type="entry name" value="YqeY/Aim41_N"/>
</dbReference>
<protein>
    <submittedName>
        <fullName evidence="1">Transamidase GatB domain protein</fullName>
    </submittedName>
</protein>
<reference evidence="1" key="1">
    <citation type="submission" date="2020-02" db="EMBL/GenBank/DDBJ databases">
        <authorList>
            <person name="Meier V. D."/>
        </authorList>
    </citation>
    <scope>NUCLEOTIDE SEQUENCE</scope>
    <source>
        <strain evidence="1">AVDCRST_MAG73</strain>
    </source>
</reference>
<dbReference type="PANTHER" id="PTHR28055:SF1">
    <property type="entry name" value="ALTERED INHERITANCE OF MITOCHONDRIA PROTEIN 41, MITOCHONDRIAL"/>
    <property type="match status" value="1"/>
</dbReference>
<dbReference type="InterPro" id="IPR003789">
    <property type="entry name" value="Asn/Gln_tRNA_amidoTrase-B-like"/>
</dbReference>
<organism evidence="1">
    <name type="scientific">uncultured Thermomicrobiales bacterium</name>
    <dbReference type="NCBI Taxonomy" id="1645740"/>
    <lineage>
        <taxon>Bacteria</taxon>
        <taxon>Pseudomonadati</taxon>
        <taxon>Thermomicrobiota</taxon>
        <taxon>Thermomicrobia</taxon>
        <taxon>Thermomicrobiales</taxon>
        <taxon>environmental samples</taxon>
    </lineage>
</organism>
<proteinExistence type="predicted"/>
<dbReference type="InterPro" id="IPR023168">
    <property type="entry name" value="GatB_Yqey_C_2"/>
</dbReference>
<dbReference type="SUPFAM" id="SSF89095">
    <property type="entry name" value="GatB/YqeY motif"/>
    <property type="match status" value="1"/>
</dbReference>